<name>A0A5N6ZUH4_9EURO</name>
<keyword evidence="1" id="KW-1133">Transmembrane helix</keyword>
<keyword evidence="1" id="KW-0812">Transmembrane</keyword>
<dbReference type="AlphaFoldDB" id="A0A5N6ZUH4"/>
<proteinExistence type="predicted"/>
<dbReference type="EMBL" id="ML737742">
    <property type="protein sequence ID" value="KAE8361274.1"/>
    <property type="molecule type" value="Genomic_DNA"/>
</dbReference>
<gene>
    <name evidence="2" type="ORF">BDV27DRAFT_30858</name>
</gene>
<dbReference type="RefSeq" id="XP_031924355.1">
    <property type="nucleotide sequence ID" value="XM_032076286.1"/>
</dbReference>
<protein>
    <submittedName>
        <fullName evidence="2">Uncharacterized protein</fullName>
    </submittedName>
</protein>
<dbReference type="Proteomes" id="UP000326268">
    <property type="component" value="Unassembled WGS sequence"/>
</dbReference>
<dbReference type="GeneID" id="43660732"/>
<sequence>MYNYSNVVGGSFEAFPFSLAGRSPPSIYHYIDFPRVLRHSDSLIPLFKYTLFLFILFPSSLLLYYTRSTLDSLV</sequence>
<evidence type="ECO:0000313" key="2">
    <source>
        <dbReference type="EMBL" id="KAE8361274.1"/>
    </source>
</evidence>
<evidence type="ECO:0000313" key="3">
    <source>
        <dbReference type="Proteomes" id="UP000326268"/>
    </source>
</evidence>
<evidence type="ECO:0000256" key="1">
    <source>
        <dbReference type="SAM" id="Phobius"/>
    </source>
</evidence>
<accession>A0A5N6ZUH4</accession>
<keyword evidence="3" id="KW-1185">Reference proteome</keyword>
<keyword evidence="1" id="KW-0472">Membrane</keyword>
<organism evidence="2 3">
    <name type="scientific">Aspergillus caelatus</name>
    <dbReference type="NCBI Taxonomy" id="61420"/>
    <lineage>
        <taxon>Eukaryota</taxon>
        <taxon>Fungi</taxon>
        <taxon>Dikarya</taxon>
        <taxon>Ascomycota</taxon>
        <taxon>Pezizomycotina</taxon>
        <taxon>Eurotiomycetes</taxon>
        <taxon>Eurotiomycetidae</taxon>
        <taxon>Eurotiales</taxon>
        <taxon>Aspergillaceae</taxon>
        <taxon>Aspergillus</taxon>
        <taxon>Aspergillus subgen. Circumdati</taxon>
    </lineage>
</organism>
<dbReference type="OrthoDB" id="5316007at2759"/>
<reference evidence="2 3" key="1">
    <citation type="submission" date="2019-04" db="EMBL/GenBank/DDBJ databases">
        <title>Friends and foes A comparative genomics studyof 23 Aspergillus species from section Flavi.</title>
        <authorList>
            <consortium name="DOE Joint Genome Institute"/>
            <person name="Kjaerbolling I."/>
            <person name="Vesth T."/>
            <person name="Frisvad J.C."/>
            <person name="Nybo J.L."/>
            <person name="Theobald S."/>
            <person name="Kildgaard S."/>
            <person name="Isbrandt T."/>
            <person name="Kuo A."/>
            <person name="Sato A."/>
            <person name="Lyhne E.K."/>
            <person name="Kogle M.E."/>
            <person name="Wiebenga A."/>
            <person name="Kun R.S."/>
            <person name="Lubbers R.J."/>
            <person name="Makela M.R."/>
            <person name="Barry K."/>
            <person name="Chovatia M."/>
            <person name="Clum A."/>
            <person name="Daum C."/>
            <person name="Haridas S."/>
            <person name="He G."/>
            <person name="LaButti K."/>
            <person name="Lipzen A."/>
            <person name="Mondo S."/>
            <person name="Riley R."/>
            <person name="Salamov A."/>
            <person name="Simmons B.A."/>
            <person name="Magnuson J.K."/>
            <person name="Henrissat B."/>
            <person name="Mortensen U.H."/>
            <person name="Larsen T.O."/>
            <person name="Devries R.P."/>
            <person name="Grigoriev I.V."/>
            <person name="Machida M."/>
            <person name="Baker S.E."/>
            <person name="Andersen M.R."/>
        </authorList>
    </citation>
    <scope>NUCLEOTIDE SEQUENCE [LARGE SCALE GENOMIC DNA]</scope>
    <source>
        <strain evidence="2 3">CBS 763.97</strain>
    </source>
</reference>
<feature type="transmembrane region" description="Helical" evidence="1">
    <location>
        <begin position="46"/>
        <end position="65"/>
    </location>
</feature>